<organism evidence="1 2">
    <name type="scientific">Funneliformis mosseae</name>
    <name type="common">Endomycorrhizal fungus</name>
    <name type="synonym">Glomus mosseae</name>
    <dbReference type="NCBI Taxonomy" id="27381"/>
    <lineage>
        <taxon>Eukaryota</taxon>
        <taxon>Fungi</taxon>
        <taxon>Fungi incertae sedis</taxon>
        <taxon>Mucoromycota</taxon>
        <taxon>Glomeromycotina</taxon>
        <taxon>Glomeromycetes</taxon>
        <taxon>Glomerales</taxon>
        <taxon>Glomeraceae</taxon>
        <taxon>Funneliformis</taxon>
    </lineage>
</organism>
<name>A0A9N8ZSC8_FUNMO</name>
<evidence type="ECO:0000313" key="1">
    <source>
        <dbReference type="EMBL" id="CAG8505196.1"/>
    </source>
</evidence>
<keyword evidence="2" id="KW-1185">Reference proteome</keyword>
<feature type="non-terminal residue" evidence="1">
    <location>
        <position position="67"/>
    </location>
</feature>
<evidence type="ECO:0000313" key="2">
    <source>
        <dbReference type="Proteomes" id="UP000789375"/>
    </source>
</evidence>
<comment type="caution">
    <text evidence="1">The sequence shown here is derived from an EMBL/GenBank/DDBJ whole genome shotgun (WGS) entry which is preliminary data.</text>
</comment>
<gene>
    <name evidence="1" type="ORF">FMOSSE_LOCUS4248</name>
</gene>
<dbReference type="AlphaFoldDB" id="A0A9N8ZSC8"/>
<reference evidence="1" key="1">
    <citation type="submission" date="2021-06" db="EMBL/GenBank/DDBJ databases">
        <authorList>
            <person name="Kallberg Y."/>
            <person name="Tangrot J."/>
            <person name="Rosling A."/>
        </authorList>
    </citation>
    <scope>NUCLEOTIDE SEQUENCE</scope>
    <source>
        <strain evidence="1">87-6 pot B 2015</strain>
    </source>
</reference>
<accession>A0A9N8ZSC8</accession>
<proteinExistence type="predicted"/>
<sequence>VKIAYAMTKGTKKDVENIMKNVNKELSVIDNDKQEDGYTSSMPINLKLHSLLIDNPSMGNPFIEEEV</sequence>
<protein>
    <submittedName>
        <fullName evidence="1">8413_t:CDS:1</fullName>
    </submittedName>
</protein>
<dbReference type="Proteomes" id="UP000789375">
    <property type="component" value="Unassembled WGS sequence"/>
</dbReference>
<dbReference type="EMBL" id="CAJVPP010000700">
    <property type="protein sequence ID" value="CAG8505196.1"/>
    <property type="molecule type" value="Genomic_DNA"/>
</dbReference>